<dbReference type="AlphaFoldDB" id="A0AAN6FJI1"/>
<comment type="caution">
    <text evidence="1">The sequence shown here is derived from an EMBL/GenBank/DDBJ whole genome shotgun (WGS) entry which is preliminary data.</text>
</comment>
<protein>
    <submittedName>
        <fullName evidence="1">Uncharacterized protein</fullName>
    </submittedName>
</protein>
<proteinExistence type="predicted"/>
<gene>
    <name evidence="1" type="ORF">LTR82_009285</name>
</gene>
<evidence type="ECO:0000313" key="2">
    <source>
        <dbReference type="Proteomes" id="UP001168146"/>
    </source>
</evidence>
<organism evidence="1 2">
    <name type="scientific">Friedmanniomyces endolithicus</name>
    <dbReference type="NCBI Taxonomy" id="329885"/>
    <lineage>
        <taxon>Eukaryota</taxon>
        <taxon>Fungi</taxon>
        <taxon>Dikarya</taxon>
        <taxon>Ascomycota</taxon>
        <taxon>Pezizomycotina</taxon>
        <taxon>Dothideomycetes</taxon>
        <taxon>Dothideomycetidae</taxon>
        <taxon>Mycosphaerellales</taxon>
        <taxon>Teratosphaeriaceae</taxon>
        <taxon>Friedmanniomyces</taxon>
    </lineage>
</organism>
<name>A0AAN6FJI1_9PEZI</name>
<feature type="non-terminal residue" evidence="1">
    <location>
        <position position="1"/>
    </location>
</feature>
<evidence type="ECO:0000313" key="1">
    <source>
        <dbReference type="EMBL" id="KAK0319580.1"/>
    </source>
</evidence>
<accession>A0AAN6FJI1</accession>
<reference evidence="1" key="1">
    <citation type="submission" date="2021-12" db="EMBL/GenBank/DDBJ databases">
        <title>Black yeast isolated from Biological Soil Crust.</title>
        <authorList>
            <person name="Kurbessoian T."/>
        </authorList>
    </citation>
    <scope>NUCLEOTIDE SEQUENCE</scope>
    <source>
        <strain evidence="1">CCFEE 5208</strain>
    </source>
</reference>
<dbReference type="Proteomes" id="UP001168146">
    <property type="component" value="Unassembled WGS sequence"/>
</dbReference>
<sequence length="108" mass="11880">ACQIEHPTDHQATTPTQLLPPAHDVFWLRPQARLPDTAGTLARYDTERKAIFENLEKTLPVAQLPRKDGEATSTNGSTLTCEQAWLRLEEAICSRRRSGVKLEGGGGS</sequence>
<dbReference type="EMBL" id="JASUXU010000029">
    <property type="protein sequence ID" value="KAK0319580.1"/>
    <property type="molecule type" value="Genomic_DNA"/>
</dbReference>